<accession>A0A1G2H3V0</accession>
<sequence>MKKQFGWKINDIRKARREALLKARSVDLGPHADEPIGKTMERIQDLLTSCYEFDFSPLGHLRKYFPEFEWKFIDYFHEPELSPERTLSAAITSADYLWTVFNDTFVVATRKSITGKPHRICWERKEGLSPDSEWARLVKRAGGFFV</sequence>
<organism evidence="1 2">
    <name type="scientific">Candidatus Ryanbacteria bacterium RIFCSPLOWO2_12_FULL_47_9c</name>
    <dbReference type="NCBI Taxonomy" id="1802131"/>
    <lineage>
        <taxon>Bacteria</taxon>
        <taxon>Candidatus Ryaniibacteriota</taxon>
    </lineage>
</organism>
<dbReference type="Proteomes" id="UP000178996">
    <property type="component" value="Unassembled WGS sequence"/>
</dbReference>
<dbReference type="EMBL" id="MHOB01000031">
    <property type="protein sequence ID" value="OGZ57152.1"/>
    <property type="molecule type" value="Genomic_DNA"/>
</dbReference>
<reference evidence="1 2" key="1">
    <citation type="journal article" date="2016" name="Nat. Commun.">
        <title>Thousands of microbial genomes shed light on interconnected biogeochemical processes in an aquifer system.</title>
        <authorList>
            <person name="Anantharaman K."/>
            <person name="Brown C.T."/>
            <person name="Hug L.A."/>
            <person name="Sharon I."/>
            <person name="Castelle C.J."/>
            <person name="Probst A.J."/>
            <person name="Thomas B.C."/>
            <person name="Singh A."/>
            <person name="Wilkins M.J."/>
            <person name="Karaoz U."/>
            <person name="Brodie E.L."/>
            <person name="Williams K.H."/>
            <person name="Hubbard S.S."/>
            <person name="Banfield J.F."/>
        </authorList>
    </citation>
    <scope>NUCLEOTIDE SEQUENCE [LARGE SCALE GENOMIC DNA]</scope>
</reference>
<gene>
    <name evidence="1" type="ORF">A3G60_00940</name>
</gene>
<evidence type="ECO:0000313" key="2">
    <source>
        <dbReference type="Proteomes" id="UP000178996"/>
    </source>
</evidence>
<proteinExistence type="predicted"/>
<evidence type="ECO:0000313" key="1">
    <source>
        <dbReference type="EMBL" id="OGZ57152.1"/>
    </source>
</evidence>
<dbReference type="AlphaFoldDB" id="A0A1G2H3V0"/>
<comment type="caution">
    <text evidence="1">The sequence shown here is derived from an EMBL/GenBank/DDBJ whole genome shotgun (WGS) entry which is preliminary data.</text>
</comment>
<name>A0A1G2H3V0_9BACT</name>
<protein>
    <submittedName>
        <fullName evidence="1">Uncharacterized protein</fullName>
    </submittedName>
</protein>